<comment type="caution">
    <text evidence="7">Lacks conserved residue(s) required for the propagation of feature annotation.</text>
</comment>
<feature type="binding site" evidence="7">
    <location>
        <position position="47"/>
    </location>
    <ligand>
        <name>NADPH</name>
        <dbReference type="ChEBI" id="CHEBI:57783"/>
    </ligand>
</feature>
<dbReference type="InterPro" id="IPR011128">
    <property type="entry name" value="G3P_DH_NAD-dep_N"/>
</dbReference>
<evidence type="ECO:0000256" key="9">
    <source>
        <dbReference type="RuleBase" id="RU000439"/>
    </source>
</evidence>
<keyword evidence="4 7" id="KW-0443">Lipid metabolism</keyword>
<feature type="binding site" evidence="7">
    <location>
        <position position="30"/>
    </location>
    <ligand>
        <name>NADPH</name>
        <dbReference type="ChEBI" id="CHEBI:57783"/>
    </ligand>
</feature>
<evidence type="ECO:0000313" key="13">
    <source>
        <dbReference type="Proteomes" id="UP001295463"/>
    </source>
</evidence>
<evidence type="ECO:0000256" key="5">
    <source>
        <dbReference type="ARBA" id="ARBA00023209"/>
    </source>
</evidence>
<dbReference type="NCBIfam" id="NF000942">
    <property type="entry name" value="PRK00094.1-4"/>
    <property type="match status" value="1"/>
</dbReference>
<comment type="catalytic activity">
    <reaction evidence="7">
        <text>sn-glycerol 3-phosphate + NAD(+) = dihydroxyacetone phosphate + NADH + H(+)</text>
        <dbReference type="Rhea" id="RHEA:11092"/>
        <dbReference type="ChEBI" id="CHEBI:15378"/>
        <dbReference type="ChEBI" id="CHEBI:57540"/>
        <dbReference type="ChEBI" id="CHEBI:57597"/>
        <dbReference type="ChEBI" id="CHEBI:57642"/>
        <dbReference type="ChEBI" id="CHEBI:57945"/>
        <dbReference type="EC" id="1.1.1.94"/>
    </reaction>
</comment>
<dbReference type="InterPro" id="IPR008927">
    <property type="entry name" value="6-PGluconate_DH-like_C_sf"/>
</dbReference>
<dbReference type="Gene3D" id="1.10.1040.10">
    <property type="entry name" value="N-(1-d-carboxylethyl)-l-norvaline Dehydrogenase, domain 2"/>
    <property type="match status" value="1"/>
</dbReference>
<gene>
    <name evidence="7 12" type="primary">gpsA</name>
    <name evidence="12" type="ORF">GEAMG1_0102</name>
</gene>
<feature type="binding site" evidence="7">
    <location>
        <position position="103"/>
    </location>
    <ligand>
        <name>NADPH</name>
        <dbReference type="ChEBI" id="CHEBI:57783"/>
    </ligand>
</feature>
<name>A0ABM9D3U0_9BACT</name>
<feature type="binding site" evidence="7">
    <location>
        <position position="186"/>
    </location>
    <ligand>
        <name>sn-glycerol 3-phosphate</name>
        <dbReference type="ChEBI" id="CHEBI:57597"/>
    </ligand>
</feature>
<organism evidence="12 13">
    <name type="scientific">Trichlorobacter ammonificans</name>
    <dbReference type="NCBI Taxonomy" id="2916410"/>
    <lineage>
        <taxon>Bacteria</taxon>
        <taxon>Pseudomonadati</taxon>
        <taxon>Thermodesulfobacteriota</taxon>
        <taxon>Desulfuromonadia</taxon>
        <taxon>Geobacterales</taxon>
        <taxon>Geobacteraceae</taxon>
        <taxon>Trichlorobacter</taxon>
    </lineage>
</organism>
<feature type="binding site" evidence="7">
    <location>
        <position position="135"/>
    </location>
    <ligand>
        <name>NADPH</name>
        <dbReference type="ChEBI" id="CHEBI:57783"/>
    </ligand>
</feature>
<dbReference type="PIRSF" id="PIRSF000114">
    <property type="entry name" value="Glycerol-3-P_dh"/>
    <property type="match status" value="1"/>
</dbReference>
<protein>
    <recommendedName>
        <fullName evidence="7">Glycerol-3-phosphate dehydrogenase [NAD(P)+]</fullName>
        <ecNumber evidence="7">1.1.1.94</ecNumber>
    </recommendedName>
    <alternativeName>
        <fullName evidence="7">NAD(P)(+)-dependent glycerol-3-phosphate dehydrogenase</fullName>
    </alternativeName>
    <alternativeName>
        <fullName evidence="7">NAD(P)H-dependent dihydroxyacetone-phosphate reductase</fullName>
    </alternativeName>
</protein>
<dbReference type="InterPro" id="IPR006168">
    <property type="entry name" value="G3P_DH_NAD-dep"/>
</dbReference>
<dbReference type="InterPro" id="IPR006109">
    <property type="entry name" value="G3P_DH_NAD-dep_C"/>
</dbReference>
<feature type="active site" description="Proton acceptor" evidence="7">
    <location>
        <position position="186"/>
    </location>
</feature>
<evidence type="ECO:0000256" key="7">
    <source>
        <dbReference type="HAMAP-Rule" id="MF_00394"/>
    </source>
</evidence>
<dbReference type="GO" id="GO:0047952">
    <property type="term" value="F:glycerol-3-phosphate dehydrogenase [NAD(P)+] activity"/>
    <property type="evidence" value="ECO:0007669"/>
    <property type="project" value="UniProtKB-EC"/>
</dbReference>
<sequence length="324" mass="35065">MKVTVIGAGNWGTTLAKLFAESSDVVLGTHSAEHADEITTLRENRRYLPGIPLPERLTARPLAACGFDADDVVVLAVPSRALPELLQELRHRVNGTPLVCATKGFQHATFKTMGQLVRETIPESPLIVLSGPNIARELAGGLPSKAVLASHNLTALTRVARILRNDTLVFELSRDLDGVELCAALKGVIAVGVGIADGLQLGDNMTALLMTYGLREFVEIAEFLEIRHKTIYGIAGLGDLITTCISPNSRNRRFGRLLGEGVATDEALARVGMVVEGVQMARTIVEMGDLNITIPLFTTIARAIFEDNRSLRDEFTACLMHYRG</sequence>
<accession>A0ABM9D3U0</accession>
<comment type="pathway">
    <text evidence="7">Membrane lipid metabolism; glycerophospholipid metabolism.</text>
</comment>
<evidence type="ECO:0000256" key="2">
    <source>
        <dbReference type="ARBA" id="ARBA00022516"/>
    </source>
</evidence>
<evidence type="ECO:0000256" key="6">
    <source>
        <dbReference type="ARBA" id="ARBA00023264"/>
    </source>
</evidence>
<dbReference type="PRINTS" id="PR00077">
    <property type="entry name" value="GPDHDRGNASE"/>
</dbReference>
<dbReference type="SUPFAM" id="SSF48179">
    <property type="entry name" value="6-phosphogluconate dehydrogenase C-terminal domain-like"/>
    <property type="match status" value="1"/>
</dbReference>
<keyword evidence="7" id="KW-0521">NADP</keyword>
<evidence type="ECO:0000256" key="4">
    <source>
        <dbReference type="ARBA" id="ARBA00023098"/>
    </source>
</evidence>
<keyword evidence="2 7" id="KW-0444">Lipid biosynthesis</keyword>
<feature type="domain" description="Glycerol-3-phosphate dehydrogenase NAD-dependent C-terminal" evidence="11">
    <location>
        <begin position="175"/>
        <end position="308"/>
    </location>
</feature>
<dbReference type="Gene3D" id="3.40.50.720">
    <property type="entry name" value="NAD(P)-binding Rossmann-like Domain"/>
    <property type="match status" value="1"/>
</dbReference>
<keyword evidence="7" id="KW-0547">Nucleotide-binding</keyword>
<dbReference type="Proteomes" id="UP001295463">
    <property type="component" value="Chromosome"/>
</dbReference>
<dbReference type="InterPro" id="IPR036291">
    <property type="entry name" value="NAD(P)-bd_dom_sf"/>
</dbReference>
<feature type="binding site" evidence="7">
    <location>
        <position position="103"/>
    </location>
    <ligand>
        <name>sn-glycerol 3-phosphate</name>
        <dbReference type="ChEBI" id="CHEBI:57597"/>
    </ligand>
</feature>
<feature type="binding site" evidence="7">
    <location>
        <position position="276"/>
    </location>
    <ligand>
        <name>NADPH</name>
        <dbReference type="ChEBI" id="CHEBI:57783"/>
    </ligand>
</feature>
<keyword evidence="13" id="KW-1185">Reference proteome</keyword>
<evidence type="ECO:0000256" key="1">
    <source>
        <dbReference type="ARBA" id="ARBA00011009"/>
    </source>
</evidence>
<feature type="domain" description="Glycerol-3-phosphate dehydrogenase NAD-dependent N-terminal" evidence="10">
    <location>
        <begin position="2"/>
        <end position="154"/>
    </location>
</feature>
<dbReference type="Pfam" id="PF07479">
    <property type="entry name" value="NAD_Gly3P_dh_C"/>
    <property type="match status" value="1"/>
</dbReference>
<comment type="catalytic activity">
    <reaction evidence="7 9">
        <text>sn-glycerol 3-phosphate + NADP(+) = dihydroxyacetone phosphate + NADPH + H(+)</text>
        <dbReference type="Rhea" id="RHEA:11096"/>
        <dbReference type="ChEBI" id="CHEBI:15378"/>
        <dbReference type="ChEBI" id="CHEBI:57597"/>
        <dbReference type="ChEBI" id="CHEBI:57642"/>
        <dbReference type="ChEBI" id="CHEBI:57783"/>
        <dbReference type="ChEBI" id="CHEBI:58349"/>
        <dbReference type="EC" id="1.1.1.94"/>
    </reaction>
</comment>
<dbReference type="NCBIfam" id="NF000940">
    <property type="entry name" value="PRK00094.1-2"/>
    <property type="match status" value="1"/>
</dbReference>
<evidence type="ECO:0000313" key="12">
    <source>
        <dbReference type="EMBL" id="CAH2029924.1"/>
    </source>
</evidence>
<dbReference type="RefSeq" id="WP_305730901.1">
    <property type="nucleotide sequence ID" value="NZ_OW150024.1"/>
</dbReference>
<reference evidence="12 13" key="1">
    <citation type="submission" date="2022-03" db="EMBL/GenBank/DDBJ databases">
        <authorList>
            <person name="Koch H."/>
        </authorList>
    </citation>
    <scope>NUCLEOTIDE SEQUENCE [LARGE SCALE GENOMIC DNA]</scope>
    <source>
        <strain evidence="12 13">G1</strain>
    </source>
</reference>
<feature type="binding site" evidence="7">
    <location>
        <position position="274"/>
    </location>
    <ligand>
        <name>NADPH</name>
        <dbReference type="ChEBI" id="CHEBI:57783"/>
    </ligand>
</feature>
<feature type="binding site" evidence="7">
    <location>
        <position position="131"/>
    </location>
    <ligand>
        <name>sn-glycerol 3-phosphate</name>
        <dbReference type="ChEBI" id="CHEBI:57597"/>
    </ligand>
</feature>
<evidence type="ECO:0000259" key="11">
    <source>
        <dbReference type="Pfam" id="PF07479"/>
    </source>
</evidence>
<proteinExistence type="inferred from homology"/>
<dbReference type="EC" id="1.1.1.94" evidence="7"/>
<comment type="subcellular location">
    <subcellularLocation>
        <location evidence="7">Cytoplasm</location>
    </subcellularLocation>
</comment>
<keyword evidence="5 7" id="KW-0594">Phospholipid biosynthesis</keyword>
<dbReference type="Pfam" id="PF01210">
    <property type="entry name" value="NAD_Gly3P_dh_N"/>
    <property type="match status" value="1"/>
</dbReference>
<feature type="binding site" evidence="7">
    <location>
        <position position="11"/>
    </location>
    <ligand>
        <name>NADPH</name>
        <dbReference type="ChEBI" id="CHEBI:57783"/>
    </ligand>
</feature>
<dbReference type="HAMAP" id="MF_00394">
    <property type="entry name" value="NAD_Glyc3P_dehydrog"/>
    <property type="match status" value="1"/>
</dbReference>
<evidence type="ECO:0000259" key="10">
    <source>
        <dbReference type="Pfam" id="PF01210"/>
    </source>
</evidence>
<dbReference type="EMBL" id="OW150024">
    <property type="protein sequence ID" value="CAH2029924.1"/>
    <property type="molecule type" value="Genomic_DNA"/>
</dbReference>
<feature type="binding site" evidence="7">
    <location>
        <position position="250"/>
    </location>
    <ligand>
        <name>NADPH</name>
        <dbReference type="ChEBI" id="CHEBI:57783"/>
    </ligand>
</feature>
<evidence type="ECO:0000256" key="3">
    <source>
        <dbReference type="ARBA" id="ARBA00023002"/>
    </source>
</evidence>
<keyword evidence="7 8" id="KW-0520">NAD</keyword>
<feature type="binding site" evidence="7">
    <location>
        <position position="239"/>
    </location>
    <ligand>
        <name>sn-glycerol 3-phosphate</name>
        <dbReference type="ChEBI" id="CHEBI:57597"/>
    </ligand>
</feature>
<feature type="binding site" evidence="7">
    <location>
        <position position="251"/>
    </location>
    <ligand>
        <name>sn-glycerol 3-phosphate</name>
        <dbReference type="ChEBI" id="CHEBI:57597"/>
    </ligand>
</feature>
<evidence type="ECO:0000256" key="8">
    <source>
        <dbReference type="RuleBase" id="RU000437"/>
    </source>
</evidence>
<dbReference type="PANTHER" id="PTHR11728">
    <property type="entry name" value="GLYCEROL-3-PHOSPHATE DEHYDROGENASE"/>
    <property type="match status" value="1"/>
</dbReference>
<keyword evidence="6 7" id="KW-1208">Phospholipid metabolism</keyword>
<feature type="binding site" evidence="7">
    <location>
        <position position="249"/>
    </location>
    <ligand>
        <name>sn-glycerol 3-phosphate</name>
        <dbReference type="ChEBI" id="CHEBI:57597"/>
    </ligand>
</feature>
<comment type="function">
    <text evidence="7">Catalyzes the reduction of the glycolytic intermediate dihydroxyacetone phosphate (DHAP) to sn-glycerol 3-phosphate (G3P), the key precursor for phospholipid synthesis.</text>
</comment>
<dbReference type="SUPFAM" id="SSF51735">
    <property type="entry name" value="NAD(P)-binding Rossmann-fold domains"/>
    <property type="match status" value="1"/>
</dbReference>
<feature type="binding site" evidence="7">
    <location>
        <position position="250"/>
    </location>
    <ligand>
        <name>sn-glycerol 3-phosphate</name>
        <dbReference type="ChEBI" id="CHEBI:57597"/>
    </ligand>
</feature>
<keyword evidence="3 7" id="KW-0560">Oxidoreductase</keyword>
<comment type="similarity">
    <text evidence="1 7 8">Belongs to the NAD-dependent glycerol-3-phosphate dehydrogenase family.</text>
</comment>
<keyword evidence="7" id="KW-0963">Cytoplasm</keyword>
<dbReference type="PANTHER" id="PTHR11728:SF1">
    <property type="entry name" value="GLYCEROL-3-PHOSPHATE DEHYDROGENASE [NAD(+)] 2, CHLOROPLASTIC"/>
    <property type="match status" value="1"/>
</dbReference>
<dbReference type="InterPro" id="IPR013328">
    <property type="entry name" value="6PGD_dom2"/>
</dbReference>